<keyword evidence="8 14" id="KW-0227">DNA damage</keyword>
<dbReference type="RefSeq" id="WP_378974150.1">
    <property type="nucleotide sequence ID" value="NZ_JBHSWN010000001.1"/>
</dbReference>
<feature type="region of interest" description="Disordered" evidence="15">
    <location>
        <begin position="360"/>
        <end position="411"/>
    </location>
</feature>
<dbReference type="InterPro" id="IPR011257">
    <property type="entry name" value="DNA_glycosylase"/>
</dbReference>
<evidence type="ECO:0000256" key="10">
    <source>
        <dbReference type="ARBA" id="ARBA00023004"/>
    </source>
</evidence>
<dbReference type="InterPro" id="IPR004035">
    <property type="entry name" value="Endouclease-III_FeS-bd_BS"/>
</dbReference>
<keyword evidence="10 14" id="KW-0408">Iron</keyword>
<evidence type="ECO:0000256" key="5">
    <source>
        <dbReference type="ARBA" id="ARBA00022023"/>
    </source>
</evidence>
<dbReference type="CDD" id="cd03431">
    <property type="entry name" value="NUDIX_DNA_Glycosylase_C-MutY"/>
    <property type="match status" value="1"/>
</dbReference>
<keyword evidence="12" id="KW-0234">DNA repair</keyword>
<dbReference type="EC" id="3.2.2.31" evidence="4 14"/>
<evidence type="ECO:0000313" key="17">
    <source>
        <dbReference type="EMBL" id="MFC6792365.1"/>
    </source>
</evidence>
<keyword evidence="6" id="KW-0004">4Fe-4S</keyword>
<evidence type="ECO:0000256" key="7">
    <source>
        <dbReference type="ARBA" id="ARBA00022723"/>
    </source>
</evidence>
<dbReference type="InterPro" id="IPR015797">
    <property type="entry name" value="NUDIX_hydrolase-like_dom_sf"/>
</dbReference>
<comment type="cofactor">
    <cofactor evidence="14">
        <name>[4Fe-4S] cluster</name>
        <dbReference type="ChEBI" id="CHEBI:49883"/>
    </cofactor>
    <text evidence="14">Binds 1 [4Fe-4S] cluster.</text>
</comment>
<dbReference type="Proteomes" id="UP001596292">
    <property type="component" value="Unassembled WGS sequence"/>
</dbReference>
<evidence type="ECO:0000256" key="14">
    <source>
        <dbReference type="RuleBase" id="RU365096"/>
    </source>
</evidence>
<comment type="catalytic activity">
    <reaction evidence="1 14">
        <text>Hydrolyzes free adenine bases from 7,8-dihydro-8-oxoguanine:adenine mismatched double-stranded DNA, leaving an apurinic site.</text>
        <dbReference type="EC" id="3.2.2.31"/>
    </reaction>
</comment>
<evidence type="ECO:0000256" key="9">
    <source>
        <dbReference type="ARBA" id="ARBA00022801"/>
    </source>
</evidence>
<dbReference type="Gene3D" id="1.10.340.30">
    <property type="entry name" value="Hypothetical protein, domain 2"/>
    <property type="match status" value="1"/>
</dbReference>
<evidence type="ECO:0000256" key="8">
    <source>
        <dbReference type="ARBA" id="ARBA00022763"/>
    </source>
</evidence>
<proteinExistence type="inferred from homology"/>
<dbReference type="Gene3D" id="3.90.79.10">
    <property type="entry name" value="Nucleoside Triphosphate Pyrophosphohydrolase"/>
    <property type="match status" value="1"/>
</dbReference>
<dbReference type="InterPro" id="IPR005760">
    <property type="entry name" value="A/G_AdeGlyc_MutY"/>
</dbReference>
<dbReference type="NCBIfam" id="TIGR01084">
    <property type="entry name" value="mutY"/>
    <property type="match status" value="1"/>
</dbReference>
<comment type="caution">
    <text evidence="17">The sequence shown here is derived from an EMBL/GenBank/DDBJ whole genome shotgun (WGS) entry which is preliminary data.</text>
</comment>
<dbReference type="InterPro" id="IPR044298">
    <property type="entry name" value="MIG/MutY"/>
</dbReference>
<dbReference type="PROSITE" id="PS00764">
    <property type="entry name" value="ENDONUCLEASE_III_1"/>
    <property type="match status" value="1"/>
</dbReference>
<keyword evidence="11" id="KW-0411">Iron-sulfur</keyword>
<organism evidence="17 18">
    <name type="scientific">Methylobacterium komagatae</name>
    <dbReference type="NCBI Taxonomy" id="374425"/>
    <lineage>
        <taxon>Bacteria</taxon>
        <taxon>Pseudomonadati</taxon>
        <taxon>Pseudomonadota</taxon>
        <taxon>Alphaproteobacteria</taxon>
        <taxon>Hyphomicrobiales</taxon>
        <taxon>Methylobacteriaceae</taxon>
        <taxon>Methylobacterium</taxon>
    </lineage>
</organism>
<reference evidence="18" key="1">
    <citation type="journal article" date="2019" name="Int. J. Syst. Evol. Microbiol.">
        <title>The Global Catalogue of Microorganisms (GCM) 10K type strain sequencing project: providing services to taxonomists for standard genome sequencing and annotation.</title>
        <authorList>
            <consortium name="The Broad Institute Genomics Platform"/>
            <consortium name="The Broad Institute Genome Sequencing Center for Infectious Disease"/>
            <person name="Wu L."/>
            <person name="Ma J."/>
        </authorList>
    </citation>
    <scope>NUCLEOTIDE SEQUENCE [LARGE SCALE GENOMIC DNA]</scope>
    <source>
        <strain evidence="18">CCUG 48316</strain>
    </source>
</reference>
<comment type="function">
    <text evidence="2">Adenine glycosylase active on G-A mispairs. MutY also corrects error-prone DNA synthesis past GO lesions which are due to the oxidatively damaged form of guanine: 7,8-dihydro-8-oxoguanine (8-oxo-dGTP).</text>
</comment>
<dbReference type="Pfam" id="PF14815">
    <property type="entry name" value="NUDIX_4"/>
    <property type="match status" value="1"/>
</dbReference>
<evidence type="ECO:0000256" key="1">
    <source>
        <dbReference type="ARBA" id="ARBA00000843"/>
    </source>
</evidence>
<evidence type="ECO:0000256" key="6">
    <source>
        <dbReference type="ARBA" id="ARBA00022485"/>
    </source>
</evidence>
<dbReference type="EMBL" id="JBHSWN010000001">
    <property type="protein sequence ID" value="MFC6792365.1"/>
    <property type="molecule type" value="Genomic_DNA"/>
</dbReference>
<evidence type="ECO:0000313" key="18">
    <source>
        <dbReference type="Proteomes" id="UP001596292"/>
    </source>
</evidence>
<dbReference type="PROSITE" id="PS01155">
    <property type="entry name" value="ENDONUCLEASE_III_2"/>
    <property type="match status" value="1"/>
</dbReference>
<dbReference type="PANTHER" id="PTHR42944:SF1">
    <property type="entry name" value="ADENINE DNA GLYCOSYLASE"/>
    <property type="match status" value="1"/>
</dbReference>
<dbReference type="InterPro" id="IPR023170">
    <property type="entry name" value="HhH_base_excis_C"/>
</dbReference>
<comment type="similarity">
    <text evidence="3 14">Belongs to the Nth/MutY family.</text>
</comment>
<keyword evidence="7" id="KW-0479">Metal-binding</keyword>
<dbReference type="Pfam" id="PF00730">
    <property type="entry name" value="HhH-GPD"/>
    <property type="match status" value="1"/>
</dbReference>
<evidence type="ECO:0000256" key="11">
    <source>
        <dbReference type="ARBA" id="ARBA00023014"/>
    </source>
</evidence>
<dbReference type="InterPro" id="IPR029119">
    <property type="entry name" value="MutY_C"/>
</dbReference>
<evidence type="ECO:0000256" key="13">
    <source>
        <dbReference type="ARBA" id="ARBA00023295"/>
    </source>
</evidence>
<feature type="domain" description="HhH-GPD" evidence="16">
    <location>
        <begin position="52"/>
        <end position="199"/>
    </location>
</feature>
<dbReference type="SUPFAM" id="SSF55811">
    <property type="entry name" value="Nudix"/>
    <property type="match status" value="1"/>
</dbReference>
<dbReference type="PANTHER" id="PTHR42944">
    <property type="entry name" value="ADENINE DNA GLYCOSYLASE"/>
    <property type="match status" value="1"/>
</dbReference>
<evidence type="ECO:0000259" key="16">
    <source>
        <dbReference type="SMART" id="SM00478"/>
    </source>
</evidence>
<protein>
    <recommendedName>
        <fullName evidence="5 14">Adenine DNA glycosylase</fullName>
        <ecNumber evidence="4 14">3.2.2.31</ecNumber>
    </recommendedName>
</protein>
<evidence type="ECO:0000256" key="2">
    <source>
        <dbReference type="ARBA" id="ARBA00002933"/>
    </source>
</evidence>
<evidence type="ECO:0000256" key="4">
    <source>
        <dbReference type="ARBA" id="ARBA00012045"/>
    </source>
</evidence>
<gene>
    <name evidence="17" type="primary">mutY</name>
    <name evidence="17" type="ORF">ACFQE0_24085</name>
</gene>
<dbReference type="Gene3D" id="1.10.1670.10">
    <property type="entry name" value="Helix-hairpin-Helix base-excision DNA repair enzymes (C-terminal)"/>
    <property type="match status" value="1"/>
</dbReference>
<evidence type="ECO:0000256" key="3">
    <source>
        <dbReference type="ARBA" id="ARBA00008343"/>
    </source>
</evidence>
<keyword evidence="9 17" id="KW-0378">Hydrolase</keyword>
<name>A0ABW2BQ67_9HYPH</name>
<dbReference type="GO" id="GO:0000701">
    <property type="term" value="F:purine-specific mismatch base pair DNA N-glycosylase activity"/>
    <property type="evidence" value="ECO:0007669"/>
    <property type="project" value="UniProtKB-EC"/>
</dbReference>
<dbReference type="InterPro" id="IPR003265">
    <property type="entry name" value="HhH-GPD_domain"/>
</dbReference>
<feature type="compositionally biased region" description="Pro residues" evidence="15">
    <location>
        <begin position="363"/>
        <end position="380"/>
    </location>
</feature>
<evidence type="ECO:0000256" key="12">
    <source>
        <dbReference type="ARBA" id="ARBA00023204"/>
    </source>
</evidence>
<evidence type="ECO:0000256" key="15">
    <source>
        <dbReference type="SAM" id="MobiDB-lite"/>
    </source>
</evidence>
<dbReference type="SMART" id="SM00478">
    <property type="entry name" value="ENDO3c"/>
    <property type="match status" value="1"/>
</dbReference>
<dbReference type="InterPro" id="IPR004036">
    <property type="entry name" value="Endonuclease-III-like_CS2"/>
</dbReference>
<sequence length="411" mass="44474">MVTPAASYSRQDARPDAADLLVWYDRHRRVLPWRALPGEVPDPYRVWLSEIMLQQTTVTAVKPYFARFLERFPDVAALAAAPEEAVMSAWAGLGYYSRARNLHACARSVAAAGGFPDTVEGLRKLPGIGAYTAGAIAAIAFDRPAAAVDGNVERVVSRLFAVDQPLPAARPALRVLAESLVPQKRPGDFAQAVMDLGATLCTSKRPACALCPWMAPCQARKEGTQETYPRKLKKESGALRRGAAFVVERAGDGAVLLRTRPPTGLLGAMAEPPTSEWRADYDPAQALLDAPLDARWKRLPGTVRHVFTHFPLELTVFQARVAADTAPPEGMRFTPPAGLADEPLPGAMKKVLAHALERKLALPPAPTPDPEPDLATPPPAEQKARRAPIPKVLSRRPVAAAPPRKVQPRKI</sequence>
<dbReference type="CDD" id="cd00056">
    <property type="entry name" value="ENDO3c"/>
    <property type="match status" value="1"/>
</dbReference>
<keyword evidence="18" id="KW-1185">Reference proteome</keyword>
<dbReference type="SUPFAM" id="SSF48150">
    <property type="entry name" value="DNA-glycosylase"/>
    <property type="match status" value="1"/>
</dbReference>
<dbReference type="InterPro" id="IPR000445">
    <property type="entry name" value="HhH_motif"/>
</dbReference>
<dbReference type="Pfam" id="PF00633">
    <property type="entry name" value="HHH"/>
    <property type="match status" value="1"/>
</dbReference>
<accession>A0ABW2BQ67</accession>
<keyword evidence="13 14" id="KW-0326">Glycosidase</keyword>